<dbReference type="Proteomes" id="UP000013487">
    <property type="component" value="Unassembled WGS sequence"/>
</dbReference>
<dbReference type="AlphaFoldDB" id="A0AAN4HIK6"/>
<organism evidence="2 3">
    <name type="scientific">Bacillus thuringiensis T01-328</name>
    <dbReference type="NCBI Taxonomy" id="1324966"/>
    <lineage>
        <taxon>Bacteria</taxon>
        <taxon>Bacillati</taxon>
        <taxon>Bacillota</taxon>
        <taxon>Bacilli</taxon>
        <taxon>Bacillales</taxon>
        <taxon>Bacillaceae</taxon>
        <taxon>Bacillus</taxon>
        <taxon>Bacillus cereus group</taxon>
    </lineage>
</organism>
<keyword evidence="1" id="KW-0472">Membrane</keyword>
<accession>A0AAN4HIK6</accession>
<name>A0AAN4HIK6_BACTU</name>
<evidence type="ECO:0000313" key="3">
    <source>
        <dbReference type="Proteomes" id="UP000013487"/>
    </source>
</evidence>
<dbReference type="EMBL" id="ARXZ02000006">
    <property type="protein sequence ID" value="ERI00328.1"/>
    <property type="molecule type" value="Genomic_DNA"/>
</dbReference>
<proteinExistence type="predicted"/>
<comment type="caution">
    <text evidence="2">The sequence shown here is derived from an EMBL/GenBank/DDBJ whole genome shotgun (WGS) entry which is preliminary data.</text>
</comment>
<sequence>MKRFLNTLLQFVVLSIVLHLLFDIVGWLVFNAPIKNKQTNHHFFNNNLMGYVHVPRQIFSKVHFKLTKKENTSLVNDEVFSFFYYCIIKILLCL</sequence>
<evidence type="ECO:0000256" key="1">
    <source>
        <dbReference type="SAM" id="Phobius"/>
    </source>
</evidence>
<feature type="transmembrane region" description="Helical" evidence="1">
    <location>
        <begin position="7"/>
        <end position="30"/>
    </location>
</feature>
<reference evidence="2 3" key="1">
    <citation type="journal article" date="2013" name="Genome Announc.">
        <title>Draft Genome Sequence of Bacillus thuringiensis var. thuringiensis Strain T01-328, a Brazilian Isolate That Produces a Soluble Pesticide Protein, Cry1Ia.</title>
        <authorList>
            <person name="Varani A.M."/>
            <person name="Lemos M.V."/>
            <person name="Fernandes C.C."/>
            <person name="Lemos E.G."/>
            <person name="Alves E.C."/>
            <person name="Desiderio J.A."/>
        </authorList>
    </citation>
    <scope>NUCLEOTIDE SEQUENCE [LARGE SCALE GENOMIC DNA]</scope>
    <source>
        <strain evidence="2 3">T01-328</strain>
    </source>
</reference>
<gene>
    <name evidence="2" type="ORF">BTCBT_003743</name>
</gene>
<evidence type="ECO:0000313" key="2">
    <source>
        <dbReference type="EMBL" id="ERI00328.1"/>
    </source>
</evidence>
<protein>
    <submittedName>
        <fullName evidence="2">Uncharacterized protein</fullName>
    </submittedName>
</protein>
<keyword evidence="1" id="KW-1133">Transmembrane helix</keyword>
<keyword evidence="1" id="KW-0812">Transmembrane</keyword>